<dbReference type="GO" id="GO:0008270">
    <property type="term" value="F:zinc ion binding"/>
    <property type="evidence" value="ECO:0007669"/>
    <property type="project" value="InterPro"/>
</dbReference>
<proteinExistence type="predicted"/>
<dbReference type="GO" id="GO:0001228">
    <property type="term" value="F:DNA-binding transcription activator activity, RNA polymerase II-specific"/>
    <property type="evidence" value="ECO:0007669"/>
    <property type="project" value="TreeGrafter"/>
</dbReference>
<feature type="region of interest" description="Disordered" evidence="2">
    <location>
        <begin position="52"/>
        <end position="76"/>
    </location>
</feature>
<protein>
    <recommendedName>
        <fullName evidence="3">Zn(2)-C6 fungal-type domain-containing protein</fullName>
    </recommendedName>
</protein>
<dbReference type="Pfam" id="PF00172">
    <property type="entry name" value="Zn_clus"/>
    <property type="match status" value="1"/>
</dbReference>
<reference evidence="5" key="1">
    <citation type="journal article" date="2016" name="Genome Biol. Evol.">
        <title>Comparative 'omics' of the Fusarium fujikuroi species complex highlights differences in genetic potential and metabolite synthesis.</title>
        <authorList>
            <person name="Niehaus E.-M."/>
            <person name="Muensterkoetter M."/>
            <person name="Proctor R.H."/>
            <person name="Brown D.W."/>
            <person name="Sharon A."/>
            <person name="Idan Y."/>
            <person name="Oren-Young L."/>
            <person name="Sieber C.M."/>
            <person name="Novak O."/>
            <person name="Pencik A."/>
            <person name="Tarkowska D."/>
            <person name="Hromadova K."/>
            <person name="Freeman S."/>
            <person name="Maymon M."/>
            <person name="Elazar M."/>
            <person name="Youssef S.A."/>
            <person name="El-Shabrawy E.S.M."/>
            <person name="Shalaby A.B.A."/>
            <person name="Houterman P."/>
            <person name="Brock N.L."/>
            <person name="Burkhardt I."/>
            <person name="Tsavkelova E.A."/>
            <person name="Dickschat J.S."/>
            <person name="Galuszka P."/>
            <person name="Gueldener U."/>
            <person name="Tudzynski B."/>
        </authorList>
    </citation>
    <scope>NUCLEOTIDE SEQUENCE [LARGE SCALE GENOMIC DNA]</scope>
    <source>
        <strain evidence="5">MRC7560</strain>
    </source>
</reference>
<evidence type="ECO:0000256" key="2">
    <source>
        <dbReference type="SAM" id="MobiDB-lite"/>
    </source>
</evidence>
<gene>
    <name evidence="4" type="ORF">FMAN_15352</name>
</gene>
<accession>A0A1L7U934</accession>
<dbReference type="InterPro" id="IPR021858">
    <property type="entry name" value="Fun_TF"/>
</dbReference>
<dbReference type="PANTHER" id="PTHR47784">
    <property type="entry name" value="STEROL UPTAKE CONTROL PROTEIN 2"/>
    <property type="match status" value="1"/>
</dbReference>
<dbReference type="InterPro" id="IPR001138">
    <property type="entry name" value="Zn2Cys6_DnaBD"/>
</dbReference>
<keyword evidence="5" id="KW-1185">Reference proteome</keyword>
<dbReference type="EMBL" id="FCQH01000019">
    <property type="protein sequence ID" value="CVL07248.1"/>
    <property type="molecule type" value="Genomic_DNA"/>
</dbReference>
<dbReference type="SMART" id="SM00066">
    <property type="entry name" value="GAL4"/>
    <property type="match status" value="1"/>
</dbReference>
<dbReference type="GeneID" id="65094593"/>
<dbReference type="PROSITE" id="PS50048">
    <property type="entry name" value="ZN2_CY6_FUNGAL_2"/>
    <property type="match status" value="1"/>
</dbReference>
<dbReference type="Pfam" id="PF11951">
    <property type="entry name" value="Fungal_trans_2"/>
    <property type="match status" value="1"/>
</dbReference>
<dbReference type="PROSITE" id="PS00463">
    <property type="entry name" value="ZN2_CY6_FUNGAL_1"/>
    <property type="match status" value="1"/>
</dbReference>
<dbReference type="SUPFAM" id="SSF57701">
    <property type="entry name" value="Zn2/Cys6 DNA-binding domain"/>
    <property type="match status" value="1"/>
</dbReference>
<evidence type="ECO:0000313" key="5">
    <source>
        <dbReference type="Proteomes" id="UP000184255"/>
    </source>
</evidence>
<dbReference type="RefSeq" id="XP_041690377.1">
    <property type="nucleotide sequence ID" value="XM_041824948.1"/>
</dbReference>
<name>A0A1L7U934_FUSMA</name>
<dbReference type="Gene3D" id="4.10.240.10">
    <property type="entry name" value="Zn(2)-C6 fungal-type DNA-binding domain"/>
    <property type="match status" value="1"/>
</dbReference>
<organism evidence="4 5">
    <name type="scientific">Fusarium mangiferae</name>
    <name type="common">Mango malformation disease fungus</name>
    <dbReference type="NCBI Taxonomy" id="192010"/>
    <lineage>
        <taxon>Eukaryota</taxon>
        <taxon>Fungi</taxon>
        <taxon>Dikarya</taxon>
        <taxon>Ascomycota</taxon>
        <taxon>Pezizomycotina</taxon>
        <taxon>Sordariomycetes</taxon>
        <taxon>Hypocreomycetidae</taxon>
        <taxon>Hypocreales</taxon>
        <taxon>Nectriaceae</taxon>
        <taxon>Fusarium</taxon>
        <taxon>Fusarium fujikuroi species complex</taxon>
    </lineage>
</organism>
<keyword evidence="1" id="KW-0539">Nucleus</keyword>
<dbReference type="AlphaFoldDB" id="A0A1L7U934"/>
<dbReference type="InterPro" id="IPR036864">
    <property type="entry name" value="Zn2-C6_fun-type_DNA-bd_sf"/>
</dbReference>
<evidence type="ECO:0000313" key="4">
    <source>
        <dbReference type="EMBL" id="CVL07248.1"/>
    </source>
</evidence>
<evidence type="ECO:0000259" key="3">
    <source>
        <dbReference type="PROSITE" id="PS50048"/>
    </source>
</evidence>
<dbReference type="PANTHER" id="PTHR47784:SF5">
    <property type="entry name" value="STEROL UPTAKE CONTROL PROTEIN 2"/>
    <property type="match status" value="1"/>
</dbReference>
<dbReference type="Proteomes" id="UP000184255">
    <property type="component" value="Unassembled WGS sequence"/>
</dbReference>
<dbReference type="InterPro" id="IPR053157">
    <property type="entry name" value="Sterol_Uptake_Regulator"/>
</dbReference>
<evidence type="ECO:0000256" key="1">
    <source>
        <dbReference type="ARBA" id="ARBA00023242"/>
    </source>
</evidence>
<feature type="domain" description="Zn(2)-C6 fungal-type" evidence="3">
    <location>
        <begin position="14"/>
        <end position="43"/>
    </location>
</feature>
<comment type="caution">
    <text evidence="4">The sequence shown here is derived from an EMBL/GenBank/DDBJ whole genome shotgun (WGS) entry which is preliminary data.</text>
</comment>
<dbReference type="VEuPathDB" id="FungiDB:FMAN_15352"/>
<sequence length="407" mass="45551">MVAKRVGHRKSRKGCLHCKARRVKCDELSPCSACVRHKVPCSLTQGKLEADTATGPSKIEAVPPRRSVRSDSPATHSGIHLAIPKNSALVKGSYYSPEWMQSLKLLHHYSTTVYATLVRDPSTTELWKLTVPQIACTHEFFMHGLLAVSALHYAHTHPEHHREFAIISSAYQNLALQHFSSNLGDINEENCEAFFLLASFIVIVSICSVANPYDPEINVTSRDVAQAFYLSQGVRNILAFKPIEKWRKDGPLAPLLVPLESSAPRKSLNFQRRMEKIAELARTLPLGMAVINERSASLLAIEALRSAYLETADECSPSSARRVWLWAFSLPPLFLEMICNDHPIALIILAHFAALAKPFEHQDWITRGWSLSVLALVDRLLVDPWIEWIQWARQCVAGGKNVDDLDP</sequence>